<keyword evidence="5 9" id="KW-1133">Transmembrane helix</keyword>
<feature type="transmembrane region" description="Helical" evidence="9">
    <location>
        <begin position="388"/>
        <end position="405"/>
    </location>
</feature>
<sequence>MGTATSIRVSALILWIFFVSSSTSPPIVFAKEPSLVVAQFTKLQLSPGLLVENSPGSKPGAKVACERVQIHGLLRLKHLEKFANSVKVKVSHVNSSGRLPNIEVCFHRNSSLGIGMCPQGQWEKLTKNSWARSMSPFDHKLLDMRMAGSSPETLEVSLDEEFFLYRVIFLVLGVVLITLASSLSKSLVFYYGSAMAVGVILVILMVLFQGMKLLPTGQKNSLAIFLYSSMVGLGSFVLRYVPRLLRSILVELGISEDMYNPVCKFPIGNSGSYPCVFASSQSMARVFKLELLVGCYASPPRLRALPDTFLLSSDLALEMNFCRYSILWTLAMFLLVFLVLGGAWLGFWVVHKLVLTEDGSIDIGVANFVAWSIRIFASVMILQSSVDPLLAAEALICGILLSSILRKITRPRFVRHLYKSVPDKSNHRYQTYSSPVADFYGSRPNNKAPYSTPIRGSSRTSPRQLSDSGTFYSTYHDTPERREFSKDEWEKFSRESTKKALEGLVSSPDFSKWAVAHADRITLAPKKETADHPRRWTWLPWL</sequence>
<evidence type="ECO:0000256" key="3">
    <source>
        <dbReference type="ARBA" id="ARBA00022692"/>
    </source>
</evidence>
<dbReference type="GO" id="GO:0005637">
    <property type="term" value="C:nuclear inner membrane"/>
    <property type="evidence" value="ECO:0007669"/>
    <property type="project" value="UniProtKB-SubCell"/>
</dbReference>
<keyword evidence="3 9" id="KW-0812">Transmembrane</keyword>
<organism evidence="11 12">
    <name type="scientific">Ilex paraguariensis</name>
    <name type="common">yerba mate</name>
    <dbReference type="NCBI Taxonomy" id="185542"/>
    <lineage>
        <taxon>Eukaryota</taxon>
        <taxon>Viridiplantae</taxon>
        <taxon>Streptophyta</taxon>
        <taxon>Embryophyta</taxon>
        <taxon>Tracheophyta</taxon>
        <taxon>Spermatophyta</taxon>
        <taxon>Magnoliopsida</taxon>
        <taxon>eudicotyledons</taxon>
        <taxon>Gunneridae</taxon>
        <taxon>Pentapetalae</taxon>
        <taxon>asterids</taxon>
        <taxon>campanulids</taxon>
        <taxon>Aquifoliales</taxon>
        <taxon>Aquifoliaceae</taxon>
        <taxon>Ilex</taxon>
    </lineage>
</organism>
<evidence type="ECO:0000256" key="4">
    <source>
        <dbReference type="ARBA" id="ARBA00022729"/>
    </source>
</evidence>
<evidence type="ECO:0000256" key="7">
    <source>
        <dbReference type="ARBA" id="ARBA00023242"/>
    </source>
</evidence>
<evidence type="ECO:0000256" key="9">
    <source>
        <dbReference type="SAM" id="Phobius"/>
    </source>
</evidence>
<protein>
    <submittedName>
        <fullName evidence="11">Uncharacterized protein</fullName>
    </submittedName>
</protein>
<gene>
    <name evidence="11" type="ORF">ILEXP_LOCUS8634</name>
</gene>
<accession>A0ABC8R8M4</accession>
<evidence type="ECO:0000256" key="5">
    <source>
        <dbReference type="ARBA" id="ARBA00022989"/>
    </source>
</evidence>
<evidence type="ECO:0000256" key="8">
    <source>
        <dbReference type="SAM" id="MobiDB-lite"/>
    </source>
</evidence>
<comment type="caution">
    <text evidence="11">The sequence shown here is derived from an EMBL/GenBank/DDBJ whole genome shotgun (WGS) entry which is preliminary data.</text>
</comment>
<dbReference type="AlphaFoldDB" id="A0ABC8R8M4"/>
<keyword evidence="6 9" id="KW-0472">Membrane</keyword>
<feature type="region of interest" description="Disordered" evidence="8">
    <location>
        <begin position="449"/>
        <end position="472"/>
    </location>
</feature>
<evidence type="ECO:0000313" key="12">
    <source>
        <dbReference type="Proteomes" id="UP001642360"/>
    </source>
</evidence>
<feature type="transmembrane region" description="Helical" evidence="9">
    <location>
        <begin position="163"/>
        <end position="181"/>
    </location>
</feature>
<dbReference type="Pfam" id="PF10225">
    <property type="entry name" value="NEMP"/>
    <property type="match status" value="1"/>
</dbReference>
<evidence type="ECO:0000256" key="2">
    <source>
        <dbReference type="ARBA" id="ARBA00005748"/>
    </source>
</evidence>
<dbReference type="PANTHER" id="PTHR31587">
    <property type="entry name" value="TRANSMEMBRANE PROTEIN (DUF2215)"/>
    <property type="match status" value="1"/>
</dbReference>
<keyword evidence="7" id="KW-0539">Nucleus</keyword>
<evidence type="ECO:0000256" key="1">
    <source>
        <dbReference type="ARBA" id="ARBA00004575"/>
    </source>
</evidence>
<keyword evidence="12" id="KW-1185">Reference proteome</keyword>
<dbReference type="EMBL" id="CAUOFW020001099">
    <property type="protein sequence ID" value="CAK9141113.1"/>
    <property type="molecule type" value="Genomic_DNA"/>
</dbReference>
<feature type="signal peptide" evidence="10">
    <location>
        <begin position="1"/>
        <end position="30"/>
    </location>
</feature>
<dbReference type="Proteomes" id="UP001642360">
    <property type="component" value="Unassembled WGS sequence"/>
</dbReference>
<feature type="transmembrane region" description="Helical" evidence="9">
    <location>
        <begin position="326"/>
        <end position="350"/>
    </location>
</feature>
<keyword evidence="4 10" id="KW-0732">Signal</keyword>
<evidence type="ECO:0000256" key="6">
    <source>
        <dbReference type="ARBA" id="ARBA00023136"/>
    </source>
</evidence>
<feature type="chain" id="PRO_5044802957" evidence="10">
    <location>
        <begin position="31"/>
        <end position="542"/>
    </location>
</feature>
<evidence type="ECO:0000313" key="11">
    <source>
        <dbReference type="EMBL" id="CAK9141113.1"/>
    </source>
</evidence>
<comment type="similarity">
    <text evidence="2">Belongs to the NEMP family.</text>
</comment>
<evidence type="ECO:0000256" key="10">
    <source>
        <dbReference type="SAM" id="SignalP"/>
    </source>
</evidence>
<feature type="transmembrane region" description="Helical" evidence="9">
    <location>
        <begin position="222"/>
        <end position="241"/>
    </location>
</feature>
<dbReference type="PANTHER" id="PTHR31587:SF4">
    <property type="entry name" value="TRANSMEMBRANE PROTEIN (DUF2215)"/>
    <property type="match status" value="1"/>
</dbReference>
<reference evidence="11 12" key="1">
    <citation type="submission" date="2024-02" db="EMBL/GenBank/DDBJ databases">
        <authorList>
            <person name="Vignale AGUSTIN F."/>
            <person name="Sosa J E."/>
            <person name="Modenutti C."/>
        </authorList>
    </citation>
    <scope>NUCLEOTIDE SEQUENCE [LARGE SCALE GENOMIC DNA]</scope>
</reference>
<dbReference type="InterPro" id="IPR019358">
    <property type="entry name" value="NEMP_fam"/>
</dbReference>
<feature type="transmembrane region" description="Helical" evidence="9">
    <location>
        <begin position="188"/>
        <end position="210"/>
    </location>
</feature>
<proteinExistence type="inferred from homology"/>
<name>A0ABC8R8M4_9AQUA</name>
<comment type="subcellular location">
    <subcellularLocation>
        <location evidence="1">Nucleus inner membrane</location>
        <topology evidence="1">Multi-pass membrane protein</topology>
        <orientation evidence="1">Nucleoplasmic side</orientation>
    </subcellularLocation>
</comment>